<sequence length="134" mass="15069">MGTPDTSKKASLPQLMKFGKAFKLAEQWVDNMSKLEEDDKSTKVKLECRPPRLGIGAIVPRKTQVVRSSDPVERKLRAKLEAEKRKLVKNAEESALSAKDDQDSDDDEEESRTQAFSKRKPLIASSLPSNKKQK</sequence>
<accession>A0ACB9ZM08</accession>
<reference evidence="2" key="1">
    <citation type="journal article" date="2023" name="Nat. Plants">
        <title>Single-cell RNA sequencing provides a high-resolution roadmap for understanding the multicellular compartmentation of specialized metabolism.</title>
        <authorList>
            <person name="Sun S."/>
            <person name="Shen X."/>
            <person name="Li Y."/>
            <person name="Li Y."/>
            <person name="Wang S."/>
            <person name="Li R."/>
            <person name="Zhang H."/>
            <person name="Shen G."/>
            <person name="Guo B."/>
            <person name="Wei J."/>
            <person name="Xu J."/>
            <person name="St-Pierre B."/>
            <person name="Chen S."/>
            <person name="Sun C."/>
        </authorList>
    </citation>
    <scope>NUCLEOTIDE SEQUENCE [LARGE SCALE GENOMIC DNA]</scope>
</reference>
<evidence type="ECO:0000313" key="1">
    <source>
        <dbReference type="EMBL" id="KAI5647252.1"/>
    </source>
</evidence>
<keyword evidence="2" id="KW-1185">Reference proteome</keyword>
<dbReference type="EMBL" id="CM044708">
    <property type="protein sequence ID" value="KAI5647252.1"/>
    <property type="molecule type" value="Genomic_DNA"/>
</dbReference>
<comment type="caution">
    <text evidence="1">The sequence shown here is derived from an EMBL/GenBank/DDBJ whole genome shotgun (WGS) entry which is preliminary data.</text>
</comment>
<evidence type="ECO:0000313" key="2">
    <source>
        <dbReference type="Proteomes" id="UP001060085"/>
    </source>
</evidence>
<proteinExistence type="predicted"/>
<name>A0ACB9ZM08_CATRO</name>
<organism evidence="1 2">
    <name type="scientific">Catharanthus roseus</name>
    <name type="common">Madagascar periwinkle</name>
    <name type="synonym">Vinca rosea</name>
    <dbReference type="NCBI Taxonomy" id="4058"/>
    <lineage>
        <taxon>Eukaryota</taxon>
        <taxon>Viridiplantae</taxon>
        <taxon>Streptophyta</taxon>
        <taxon>Embryophyta</taxon>
        <taxon>Tracheophyta</taxon>
        <taxon>Spermatophyta</taxon>
        <taxon>Magnoliopsida</taxon>
        <taxon>eudicotyledons</taxon>
        <taxon>Gunneridae</taxon>
        <taxon>Pentapetalae</taxon>
        <taxon>asterids</taxon>
        <taxon>lamiids</taxon>
        <taxon>Gentianales</taxon>
        <taxon>Apocynaceae</taxon>
        <taxon>Rauvolfioideae</taxon>
        <taxon>Vinceae</taxon>
        <taxon>Catharanthinae</taxon>
        <taxon>Catharanthus</taxon>
    </lineage>
</organism>
<protein>
    <submittedName>
        <fullName evidence="1">Uncharacterized protein</fullName>
    </submittedName>
</protein>
<dbReference type="Proteomes" id="UP001060085">
    <property type="component" value="Linkage Group LG08"/>
</dbReference>
<gene>
    <name evidence="1" type="ORF">M9H77_33257</name>
</gene>